<reference evidence="2 3" key="1">
    <citation type="submission" date="2019-03" db="EMBL/GenBank/DDBJ databases">
        <title>Genomic Encyclopedia of Archaeal and Bacterial Type Strains, Phase II (KMG-II): from individual species to whole genera.</title>
        <authorList>
            <person name="Goeker M."/>
        </authorList>
    </citation>
    <scope>NUCLEOTIDE SEQUENCE [LARGE SCALE GENOMIC DNA]</scope>
    <source>
        <strain evidence="2 3">DSM 24782</strain>
    </source>
</reference>
<gene>
    <name evidence="2" type="ORF">CLV52_3436</name>
</gene>
<comment type="caution">
    <text evidence="2">The sequence shown here is derived from an EMBL/GenBank/DDBJ whole genome shotgun (WGS) entry which is preliminary data.</text>
</comment>
<evidence type="ECO:0000313" key="2">
    <source>
        <dbReference type="EMBL" id="TDS74914.1"/>
    </source>
</evidence>
<dbReference type="Pfam" id="PF07510">
    <property type="entry name" value="GmrSD_C"/>
    <property type="match status" value="1"/>
</dbReference>
<dbReference type="AlphaFoldDB" id="A0A4V3EA66"/>
<organism evidence="2 3">
    <name type="scientific">Amnibacterium kyonggiense</name>
    <dbReference type="NCBI Taxonomy" id="595671"/>
    <lineage>
        <taxon>Bacteria</taxon>
        <taxon>Bacillati</taxon>
        <taxon>Actinomycetota</taxon>
        <taxon>Actinomycetes</taxon>
        <taxon>Micrococcales</taxon>
        <taxon>Microbacteriaceae</taxon>
        <taxon>Amnibacterium</taxon>
    </lineage>
</organism>
<dbReference type="EMBL" id="SOAM01000004">
    <property type="protein sequence ID" value="TDS74914.1"/>
    <property type="molecule type" value="Genomic_DNA"/>
</dbReference>
<dbReference type="Proteomes" id="UP000295344">
    <property type="component" value="Unassembled WGS sequence"/>
</dbReference>
<keyword evidence="3" id="KW-1185">Reference proteome</keyword>
<proteinExistence type="predicted"/>
<feature type="domain" description="GmrSD restriction endonucleases C-terminal" evidence="1">
    <location>
        <begin position="25"/>
        <end position="158"/>
    </location>
</feature>
<evidence type="ECO:0000259" key="1">
    <source>
        <dbReference type="Pfam" id="PF07510"/>
    </source>
</evidence>
<dbReference type="PANTHER" id="PTHR24094:SF15">
    <property type="entry name" value="AMP-DEPENDENT SYNTHETASE_LIGASE DOMAIN-CONTAINING PROTEIN-RELATED"/>
    <property type="match status" value="1"/>
</dbReference>
<name>A0A4V3EA66_9MICO</name>
<sequence length="174" mass="19404">MTGYERTNDFGAAWLDADRNGCDTRNDILRRDLADPSGTRCNVRSGVLRAPYTGETIRFQRGLEHKRAVQVDHVVSLGDAWRTGAQQLSLAQRIRLANDPLSLLAVDGPTNQDKRDKDAATWLPPNRSFRCEYVARQVAVKHAYGLWVTPVEKAAMSRVLTIRPLVVAPSANLH</sequence>
<evidence type="ECO:0000313" key="3">
    <source>
        <dbReference type="Proteomes" id="UP000295344"/>
    </source>
</evidence>
<protein>
    <submittedName>
        <fullName evidence="2">Uncharacterized protein DUF1524</fullName>
    </submittedName>
</protein>
<dbReference type="PANTHER" id="PTHR24094">
    <property type="entry name" value="SECRETED PROTEIN"/>
    <property type="match status" value="1"/>
</dbReference>
<accession>A0A4V3EA66</accession>
<dbReference type="InterPro" id="IPR011089">
    <property type="entry name" value="GmrSD_C"/>
</dbReference>